<feature type="region of interest" description="Disordered" evidence="1">
    <location>
        <begin position="238"/>
        <end position="284"/>
    </location>
</feature>
<keyword evidence="2" id="KW-1133">Transmembrane helix</keyword>
<feature type="transmembrane region" description="Helical" evidence="2">
    <location>
        <begin position="31"/>
        <end position="49"/>
    </location>
</feature>
<dbReference type="EMBL" id="MK500515">
    <property type="protein sequence ID" value="QBK91223.1"/>
    <property type="molecule type" value="Genomic_DNA"/>
</dbReference>
<feature type="region of interest" description="Disordered" evidence="1">
    <location>
        <begin position="50"/>
        <end position="95"/>
    </location>
</feature>
<feature type="compositionally biased region" description="Basic residues" evidence="1">
    <location>
        <begin position="242"/>
        <end position="260"/>
    </location>
</feature>
<keyword evidence="2" id="KW-0812">Transmembrane</keyword>
<feature type="transmembrane region" description="Helical" evidence="2">
    <location>
        <begin position="7"/>
        <end position="25"/>
    </location>
</feature>
<keyword evidence="2" id="KW-0472">Membrane</keyword>
<organism evidence="3">
    <name type="scientific">Pithovirus LCPAC202</name>
    <dbReference type="NCBI Taxonomy" id="2506592"/>
    <lineage>
        <taxon>Viruses</taxon>
        <taxon>Pithoviruses</taxon>
    </lineage>
</organism>
<feature type="compositionally biased region" description="Low complexity" evidence="1">
    <location>
        <begin position="78"/>
        <end position="89"/>
    </location>
</feature>
<gene>
    <name evidence="3" type="ORF">LCPAC202_01970</name>
</gene>
<name>A0A481Z5Q2_9VIRU</name>
<evidence type="ECO:0000313" key="3">
    <source>
        <dbReference type="EMBL" id="QBK91223.1"/>
    </source>
</evidence>
<reference evidence="3" key="1">
    <citation type="journal article" date="2019" name="MBio">
        <title>Virus Genomes from Deep Sea Sediments Expand the Ocean Megavirome and Support Independent Origins of Viral Gigantism.</title>
        <authorList>
            <person name="Backstrom D."/>
            <person name="Yutin N."/>
            <person name="Jorgensen S.L."/>
            <person name="Dharamshi J."/>
            <person name="Homa F."/>
            <person name="Zaremba-Niedwiedzka K."/>
            <person name="Spang A."/>
            <person name="Wolf Y.I."/>
            <person name="Koonin E.V."/>
            <person name="Ettema T.J."/>
        </authorList>
    </citation>
    <scope>NUCLEOTIDE SEQUENCE</scope>
</reference>
<protein>
    <submittedName>
        <fullName evidence="3">Uncharacterized protein</fullName>
    </submittedName>
</protein>
<accession>A0A481Z5Q2</accession>
<proteinExistence type="predicted"/>
<evidence type="ECO:0000256" key="1">
    <source>
        <dbReference type="SAM" id="MobiDB-lite"/>
    </source>
</evidence>
<evidence type="ECO:0000256" key="2">
    <source>
        <dbReference type="SAM" id="Phobius"/>
    </source>
</evidence>
<feature type="transmembrane region" description="Helical" evidence="2">
    <location>
        <begin position="186"/>
        <end position="207"/>
    </location>
</feature>
<feature type="transmembrane region" description="Helical" evidence="2">
    <location>
        <begin position="219"/>
        <end position="236"/>
    </location>
</feature>
<sequence>MFLVQGMISMLGMMIGITLISLDHLNKDDNTYLTVGIGMTSSLVGYWLPEPRAPGKKRKKKKEDTCSTKNNQVSPATQNSQISQIAQNSKVSRRANKIRRKLDTPEFAAGIDLGKNIFTGVKGEIVKERQAMSEAGLATVDIDTEMSSANSRNCCKVSISCFNPCKKCYACFRSRTSWISKKNGKFLVFLVRSILSILGMVAGIVLIVLDKLNDQDGPYLTVGIGLVSSIIGYWLPSPNQPQKRKKKDKPFSKKKLRKARREAEKLNKNIRRGKKLPANSDNIV</sequence>
<feature type="compositionally biased region" description="Polar residues" evidence="1">
    <location>
        <begin position="67"/>
        <end position="77"/>
    </location>
</feature>